<proteinExistence type="predicted"/>
<dbReference type="EMBL" id="RQXX01000002">
    <property type="protein sequence ID" value="RVV98399.1"/>
    <property type="molecule type" value="Genomic_DNA"/>
</dbReference>
<sequence>MSRRRKLRGLGAAVLAAAPFVFQAPAQAGDAGPWICLTQTRGTGAEVARYPLGPAAEFRLSFIHSVSRTPVTDHYRVEAGRIIQTSEVFEAHGAGLPSIADDVGATGWRHEDGKFILDLDRETGPIPMRIQAQFKNTLHIADRDLPLADLGQAALTLAPCDEETHQ</sequence>
<gene>
    <name evidence="2" type="ORF">EKE94_05620</name>
</gene>
<dbReference type="Pfam" id="PF08905">
    <property type="entry name" value="DUF1850"/>
    <property type="match status" value="1"/>
</dbReference>
<evidence type="ECO:0000256" key="1">
    <source>
        <dbReference type="SAM" id="SignalP"/>
    </source>
</evidence>
<reference evidence="2 3" key="1">
    <citation type="submission" date="2018-11" db="EMBL/GenBank/DDBJ databases">
        <title>Mesobaculum littorinae gen. nov., sp. nov., isolated from Littorina scabra that represents a novel genus of the order Rhodobacteraceae.</title>
        <authorList>
            <person name="Li F."/>
        </authorList>
    </citation>
    <scope>NUCLEOTIDE SEQUENCE [LARGE SCALE GENOMIC DNA]</scope>
    <source>
        <strain evidence="2 3">M0103</strain>
    </source>
</reference>
<name>A0A438AI65_9RHOB</name>
<protein>
    <submittedName>
        <fullName evidence="2">DUF1850 domain-containing protein</fullName>
    </submittedName>
</protein>
<organism evidence="2 3">
    <name type="scientific">Mesobaculum littorinae</name>
    <dbReference type="NCBI Taxonomy" id="2486419"/>
    <lineage>
        <taxon>Bacteria</taxon>
        <taxon>Pseudomonadati</taxon>
        <taxon>Pseudomonadota</taxon>
        <taxon>Alphaproteobacteria</taxon>
        <taxon>Rhodobacterales</taxon>
        <taxon>Roseobacteraceae</taxon>
        <taxon>Mesobaculum</taxon>
    </lineage>
</organism>
<evidence type="ECO:0000313" key="3">
    <source>
        <dbReference type="Proteomes" id="UP000285908"/>
    </source>
</evidence>
<feature type="chain" id="PRO_5019557483" evidence="1">
    <location>
        <begin position="29"/>
        <end position="166"/>
    </location>
</feature>
<accession>A0A438AI65</accession>
<evidence type="ECO:0000313" key="2">
    <source>
        <dbReference type="EMBL" id="RVV98399.1"/>
    </source>
</evidence>
<dbReference type="OrthoDB" id="5420152at2"/>
<feature type="signal peptide" evidence="1">
    <location>
        <begin position="1"/>
        <end position="28"/>
    </location>
</feature>
<comment type="caution">
    <text evidence="2">The sequence shown here is derived from an EMBL/GenBank/DDBJ whole genome shotgun (WGS) entry which is preliminary data.</text>
</comment>
<keyword evidence="3" id="KW-1185">Reference proteome</keyword>
<keyword evidence="1" id="KW-0732">Signal</keyword>
<dbReference type="Proteomes" id="UP000285908">
    <property type="component" value="Unassembled WGS sequence"/>
</dbReference>
<dbReference type="RefSeq" id="WP_127905632.1">
    <property type="nucleotide sequence ID" value="NZ_RQXX01000002.1"/>
</dbReference>
<dbReference type="AlphaFoldDB" id="A0A438AI65"/>
<dbReference type="InterPro" id="IPR015001">
    <property type="entry name" value="DUF1850"/>
</dbReference>